<keyword evidence="7 9" id="KW-1133">Transmembrane helix</keyword>
<dbReference type="GO" id="GO:0009236">
    <property type="term" value="P:cobalamin biosynthetic process"/>
    <property type="evidence" value="ECO:0007669"/>
    <property type="project" value="UniProtKB-UniRule"/>
</dbReference>
<dbReference type="GO" id="GO:0048472">
    <property type="term" value="F:threonine-phosphate decarboxylase activity"/>
    <property type="evidence" value="ECO:0007669"/>
    <property type="project" value="InterPro"/>
</dbReference>
<gene>
    <name evidence="9" type="primary">cobD</name>
    <name evidence="10" type="ordered locus">Gbro_3102</name>
</gene>
<organism evidence="10 11">
    <name type="scientific">Gordonia bronchialis (strain ATCC 25592 / DSM 43247 / BCRC 13721 / JCM 3198 / KCTC 3076 / NBRC 16047 / NCTC 10667)</name>
    <name type="common">Rhodococcus bronchialis</name>
    <dbReference type="NCBI Taxonomy" id="526226"/>
    <lineage>
        <taxon>Bacteria</taxon>
        <taxon>Bacillati</taxon>
        <taxon>Actinomycetota</taxon>
        <taxon>Actinomycetes</taxon>
        <taxon>Mycobacteriales</taxon>
        <taxon>Gordoniaceae</taxon>
        <taxon>Gordonia</taxon>
    </lineage>
</organism>
<keyword evidence="5 9" id="KW-0169">Cobalamin biosynthesis</keyword>
<dbReference type="NCBIfam" id="NF002276">
    <property type="entry name" value="PRK01209.1-4"/>
    <property type="match status" value="1"/>
</dbReference>
<dbReference type="Pfam" id="PF03186">
    <property type="entry name" value="CobD_Cbib"/>
    <property type="match status" value="1"/>
</dbReference>
<keyword evidence="8 9" id="KW-0472">Membrane</keyword>
<dbReference type="OrthoDB" id="9811967at2"/>
<dbReference type="PANTHER" id="PTHR34308">
    <property type="entry name" value="COBALAMIN BIOSYNTHESIS PROTEIN CBIB"/>
    <property type="match status" value="1"/>
</dbReference>
<keyword evidence="4 9" id="KW-1003">Cell membrane</keyword>
<evidence type="ECO:0000256" key="2">
    <source>
        <dbReference type="ARBA" id="ARBA00004953"/>
    </source>
</evidence>
<dbReference type="AlphaFoldDB" id="D0LB15"/>
<reference evidence="10 11" key="2">
    <citation type="journal article" date="2010" name="Stand. Genomic Sci.">
        <title>Complete genome sequence of Gordonia bronchialis type strain (3410).</title>
        <authorList>
            <person name="Ivanova N."/>
            <person name="Sikorski J."/>
            <person name="Jando M."/>
            <person name="Lapidus A."/>
            <person name="Nolan M."/>
            <person name="Lucas S."/>
            <person name="Del Rio T.G."/>
            <person name="Tice H."/>
            <person name="Copeland A."/>
            <person name="Cheng J.F."/>
            <person name="Chen F."/>
            <person name="Bruce D."/>
            <person name="Goodwin L."/>
            <person name="Pitluck S."/>
            <person name="Mavromatis K."/>
            <person name="Ovchinnikova G."/>
            <person name="Pati A."/>
            <person name="Chen A."/>
            <person name="Palaniappan K."/>
            <person name="Land M."/>
            <person name="Hauser L."/>
            <person name="Chang Y.J."/>
            <person name="Jeffries C.D."/>
            <person name="Chain P."/>
            <person name="Saunders E."/>
            <person name="Han C."/>
            <person name="Detter J.C."/>
            <person name="Brettin T."/>
            <person name="Rohde M."/>
            <person name="Goker M."/>
            <person name="Bristow J."/>
            <person name="Eisen J.A."/>
            <person name="Markowitz V."/>
            <person name="Hugenholtz P."/>
            <person name="Klenk H.P."/>
            <person name="Kyrpides N.C."/>
        </authorList>
    </citation>
    <scope>NUCLEOTIDE SEQUENCE [LARGE SCALE GENOMIC DNA]</scope>
    <source>
        <strain evidence="11">ATCC 25592 / DSM 43247 / BCRC 13721 / JCM 3198 / KCTC 3076 / NBRC 16047 / NCTC 10667</strain>
    </source>
</reference>
<evidence type="ECO:0000256" key="8">
    <source>
        <dbReference type="ARBA" id="ARBA00023136"/>
    </source>
</evidence>
<dbReference type="HAMAP" id="MF_00024">
    <property type="entry name" value="CobD_CbiB"/>
    <property type="match status" value="1"/>
</dbReference>
<dbReference type="RefSeq" id="WP_012834824.1">
    <property type="nucleotide sequence ID" value="NC_013441.1"/>
</dbReference>
<comment type="function">
    <text evidence="9">Converts cobyric acid to cobinamide by the addition of aminopropanol on the F carboxylic group.</text>
</comment>
<dbReference type="PANTHER" id="PTHR34308:SF1">
    <property type="entry name" value="COBALAMIN BIOSYNTHESIS PROTEIN CBIB"/>
    <property type="match status" value="1"/>
</dbReference>
<dbReference type="KEGG" id="gbr:Gbro_3102"/>
<dbReference type="HOGENOM" id="CLU_054212_1_2_11"/>
<proteinExistence type="inferred from homology"/>
<evidence type="ECO:0000256" key="7">
    <source>
        <dbReference type="ARBA" id="ARBA00022989"/>
    </source>
</evidence>
<dbReference type="STRING" id="526226.Gbro_3102"/>
<comment type="subcellular location">
    <subcellularLocation>
        <location evidence="1 9">Cell membrane</location>
        <topology evidence="1 9">Multi-pass membrane protein</topology>
    </subcellularLocation>
</comment>
<keyword evidence="6 9" id="KW-0812">Transmembrane</keyword>
<evidence type="ECO:0000313" key="11">
    <source>
        <dbReference type="Proteomes" id="UP000001219"/>
    </source>
</evidence>
<dbReference type="GO" id="GO:0015420">
    <property type="term" value="F:ABC-type vitamin B12 transporter activity"/>
    <property type="evidence" value="ECO:0007669"/>
    <property type="project" value="UniProtKB-UniRule"/>
</dbReference>
<accession>D0LB15</accession>
<evidence type="ECO:0000256" key="1">
    <source>
        <dbReference type="ARBA" id="ARBA00004651"/>
    </source>
</evidence>
<dbReference type="Proteomes" id="UP000001219">
    <property type="component" value="Chromosome"/>
</dbReference>
<evidence type="ECO:0000256" key="4">
    <source>
        <dbReference type="ARBA" id="ARBA00022475"/>
    </source>
</evidence>
<dbReference type="EMBL" id="CP001802">
    <property type="protein sequence ID" value="ACY22308.1"/>
    <property type="molecule type" value="Genomic_DNA"/>
</dbReference>
<dbReference type="GO" id="GO:0005886">
    <property type="term" value="C:plasma membrane"/>
    <property type="evidence" value="ECO:0007669"/>
    <property type="project" value="UniProtKB-SubCell"/>
</dbReference>
<comment type="pathway">
    <text evidence="2 9">Cofactor biosynthesis; adenosylcobalamin biosynthesis.</text>
</comment>
<dbReference type="UniPathway" id="UPA00148"/>
<evidence type="ECO:0000256" key="6">
    <source>
        <dbReference type="ARBA" id="ARBA00022692"/>
    </source>
</evidence>
<name>D0LB15_GORB4</name>
<comment type="similarity">
    <text evidence="3 9">Belongs to the CobD/CbiB family.</text>
</comment>
<keyword evidence="11" id="KW-1185">Reference proteome</keyword>
<evidence type="ECO:0000256" key="5">
    <source>
        <dbReference type="ARBA" id="ARBA00022573"/>
    </source>
</evidence>
<dbReference type="InterPro" id="IPR004485">
    <property type="entry name" value="Cobalamin_biosynth_CobD/CbiB"/>
</dbReference>
<evidence type="ECO:0000313" key="10">
    <source>
        <dbReference type="EMBL" id="ACY22308.1"/>
    </source>
</evidence>
<evidence type="ECO:0000256" key="3">
    <source>
        <dbReference type="ARBA" id="ARBA00006263"/>
    </source>
</evidence>
<dbReference type="eggNOG" id="COG1270">
    <property type="taxonomic scope" value="Bacteria"/>
</dbReference>
<reference evidence="11" key="1">
    <citation type="submission" date="2009-10" db="EMBL/GenBank/DDBJ databases">
        <title>The complete chromosome of Gordonia bronchialis DSM 43247.</title>
        <authorList>
            <consortium name="US DOE Joint Genome Institute (JGI-PGF)"/>
            <person name="Lucas S."/>
            <person name="Copeland A."/>
            <person name="Lapidus A."/>
            <person name="Glavina del Rio T."/>
            <person name="Dalin E."/>
            <person name="Tice H."/>
            <person name="Bruce D."/>
            <person name="Goodwin L."/>
            <person name="Pitluck S."/>
            <person name="Kyrpides N."/>
            <person name="Mavromatis K."/>
            <person name="Ivanova N."/>
            <person name="Ovchinnikova G."/>
            <person name="Saunders E."/>
            <person name="Brettin T."/>
            <person name="Detter J.C."/>
            <person name="Han C."/>
            <person name="Larimer F."/>
            <person name="Land M."/>
            <person name="Hauser L."/>
            <person name="Markowitz V."/>
            <person name="Cheng J.-F."/>
            <person name="Hugenholtz P."/>
            <person name="Woyke T."/>
            <person name="Wu D."/>
            <person name="Jando M."/>
            <person name="Schneider S."/>
            <person name="Goeker M."/>
            <person name="Klenk H.-P."/>
            <person name="Eisen J.A."/>
        </authorList>
    </citation>
    <scope>NUCLEOTIDE SEQUENCE [LARGE SCALE GENOMIC DNA]</scope>
    <source>
        <strain evidence="11">ATCC 25592 / DSM 43247 / BCRC 13721 / JCM 3198 / KCTC 3076 / NBRC 16047 / NCTC 10667</strain>
    </source>
</reference>
<evidence type="ECO:0000256" key="9">
    <source>
        <dbReference type="HAMAP-Rule" id="MF_00024"/>
    </source>
</evidence>
<sequence length="330" mass="33878">MIRSQRTGVRRTQVFSTAAGLAAGYALDRIAADPRRGHPVAVFGRLAADAERHLYRDSRWAGTLFVAGTVGPAVLGGRVLRDVCRSAPARCLATAAVTWSVLGGTSLTRVGAQVADALDAGDIVAARALVPSLCGRDPESLDAAGICRAAVESLAENTSDATVGPLVWGALGGIGGLIGYRAINTLDAMVGYRSPRYRNFGWAAARTDDIANLVPARLAGALTVVVGGAPRRAAAAWRADAHAHPSPNAGVVESAFAGALGVRLGGPTVYPHGTEDRPVLGAGAPPTPDDLRATVRLSRRVQISALVVALGLAALGGPRRRRSVSLRSAG</sequence>
<protein>
    <recommendedName>
        <fullName evidence="9">Cobalamin biosynthesis protein CobD</fullName>
    </recommendedName>
</protein>